<feature type="domain" description="TnsA endonuclease N-terminal" evidence="1">
    <location>
        <begin position="74"/>
        <end position="176"/>
    </location>
</feature>
<protein>
    <submittedName>
        <fullName evidence="2">Transposase</fullName>
    </submittedName>
</protein>
<evidence type="ECO:0000313" key="2">
    <source>
        <dbReference type="EMBL" id="HAE6740992.1"/>
    </source>
</evidence>
<dbReference type="InterPro" id="IPR011335">
    <property type="entry name" value="Restrct_endonuc-II-like"/>
</dbReference>
<organism evidence="2">
    <name type="scientific">Salmonella newport</name>
    <dbReference type="NCBI Taxonomy" id="108619"/>
    <lineage>
        <taxon>Bacteria</taxon>
        <taxon>Pseudomonadati</taxon>
        <taxon>Pseudomonadota</taxon>
        <taxon>Gammaproteobacteria</taxon>
        <taxon>Enterobacterales</taxon>
        <taxon>Enterobacteriaceae</taxon>
        <taxon>Salmonella</taxon>
    </lineage>
</organism>
<dbReference type="InterPro" id="IPR011856">
    <property type="entry name" value="tRNA_endonuc-like_dom_sf"/>
</dbReference>
<dbReference type="GO" id="GO:0003676">
    <property type="term" value="F:nucleic acid binding"/>
    <property type="evidence" value="ECO:0007669"/>
    <property type="project" value="InterPro"/>
</dbReference>
<evidence type="ECO:0000259" key="1">
    <source>
        <dbReference type="Pfam" id="PF08722"/>
    </source>
</evidence>
<dbReference type="CDD" id="cd22362">
    <property type="entry name" value="TnsA_endonuclease-like"/>
    <property type="match status" value="1"/>
</dbReference>
<dbReference type="Gene3D" id="3.40.1350.10">
    <property type="match status" value="1"/>
</dbReference>
<dbReference type="Pfam" id="PF08722">
    <property type="entry name" value="Tn7_TnsA-like_N"/>
    <property type="match status" value="1"/>
</dbReference>
<dbReference type="SUPFAM" id="SSF52980">
    <property type="entry name" value="Restriction endonuclease-like"/>
    <property type="match status" value="1"/>
</dbReference>
<gene>
    <name evidence="2" type="ORF">G4K95_001282</name>
</gene>
<sequence>MSRGRRFTSLESYEKALKDGVGIGSGENYQPWIRPQDFKQSTGIRSAIRGLKTFRQHNTLSSIESEFYYLAEFNDAVIDIREQFPLLPITLTQNISRILNVPHPTLRRNVKSTDIAATPAVMTTDFVLTFRNPNGSIKYRAYSIKPDEIISKRDAEKQEIERLFWEGINIQFQVYTGSKINKIKSENINWFTAPFRMNGLPDLNIDSSILRRLPPGQYMISDIVKKMSLFLRIPPERSLFILKFMLATKSIEVDLTSDIVNCGYISVLRNSAYEVGLTNENN</sequence>
<proteinExistence type="predicted"/>
<accession>A0A735A0P8</accession>
<reference evidence="2" key="2">
    <citation type="submission" date="2018-07" db="EMBL/GenBank/DDBJ databases">
        <authorList>
            <consortium name="NCBI Pathogen Detection Project"/>
        </authorList>
    </citation>
    <scope>NUCLEOTIDE SEQUENCE</scope>
    <source>
        <strain evidence="2">10-4660</strain>
    </source>
</reference>
<dbReference type="InterPro" id="IPR014833">
    <property type="entry name" value="TnsA_N"/>
</dbReference>
<comment type="caution">
    <text evidence="2">The sequence shown here is derived from an EMBL/GenBank/DDBJ whole genome shotgun (WGS) entry which is preliminary data.</text>
</comment>
<name>A0A735A0P8_SALNE</name>
<reference evidence="2" key="1">
    <citation type="journal article" date="2018" name="Genome Biol.">
        <title>SKESA: strategic k-mer extension for scrupulous assemblies.</title>
        <authorList>
            <person name="Souvorov A."/>
            <person name="Agarwala R."/>
            <person name="Lipman D.J."/>
        </authorList>
    </citation>
    <scope>NUCLEOTIDE SEQUENCE</scope>
    <source>
        <strain evidence="2">10-4660</strain>
    </source>
</reference>
<dbReference type="AlphaFoldDB" id="A0A735A0P8"/>
<dbReference type="EMBL" id="DAASRP010000004">
    <property type="protein sequence ID" value="HAE6740992.1"/>
    <property type="molecule type" value="Genomic_DNA"/>
</dbReference>